<gene>
    <name evidence="2" type="ORF">J6I44_19615</name>
</gene>
<feature type="coiled-coil region" evidence="1">
    <location>
        <begin position="16"/>
        <end position="43"/>
    </location>
</feature>
<accession>A0ABT3PT89</accession>
<keyword evidence="3" id="KW-1185">Reference proteome</keyword>
<dbReference type="Proteomes" id="UP001207918">
    <property type="component" value="Unassembled WGS sequence"/>
</dbReference>
<proteinExistence type="predicted"/>
<reference evidence="2 3" key="1">
    <citation type="submission" date="2021-03" db="EMBL/GenBank/DDBJ databases">
        <title>Aliifodinibius sp. nov., a new bacterium isolated from saline soil.</title>
        <authorList>
            <person name="Galisteo C."/>
            <person name="De La Haba R."/>
            <person name="Sanchez-Porro C."/>
            <person name="Ventosa A."/>
        </authorList>
    </citation>
    <scope>NUCLEOTIDE SEQUENCE [LARGE SCALE GENOMIC DNA]</scope>
    <source>
        <strain evidence="2 3">1BSP15-2V2</strain>
    </source>
</reference>
<organism evidence="2 3">
    <name type="scientific">Fodinibius salsisoli</name>
    <dbReference type="NCBI Taxonomy" id="2820877"/>
    <lineage>
        <taxon>Bacteria</taxon>
        <taxon>Pseudomonadati</taxon>
        <taxon>Balneolota</taxon>
        <taxon>Balneolia</taxon>
        <taxon>Balneolales</taxon>
        <taxon>Balneolaceae</taxon>
        <taxon>Fodinibius</taxon>
    </lineage>
</organism>
<protein>
    <recommendedName>
        <fullName evidence="4">DUF883 domain-containing protein</fullName>
    </recommendedName>
</protein>
<dbReference type="RefSeq" id="WP_265767943.1">
    <property type="nucleotide sequence ID" value="NZ_JAGGJA010000022.1"/>
</dbReference>
<evidence type="ECO:0000256" key="1">
    <source>
        <dbReference type="SAM" id="Coils"/>
    </source>
</evidence>
<keyword evidence="1" id="KW-0175">Coiled coil</keyword>
<sequence>MASDSKNRAGIPGNQVEKYEHLIKRLQQERKALQEIIDRDYREARRYVRSHPEQGVSIAFISGIAVGYVLGKLGR</sequence>
<name>A0ABT3PT89_9BACT</name>
<dbReference type="EMBL" id="JAGGJA010000022">
    <property type="protein sequence ID" value="MCW9709078.1"/>
    <property type="molecule type" value="Genomic_DNA"/>
</dbReference>
<evidence type="ECO:0000313" key="3">
    <source>
        <dbReference type="Proteomes" id="UP001207918"/>
    </source>
</evidence>
<evidence type="ECO:0008006" key="4">
    <source>
        <dbReference type="Google" id="ProtNLM"/>
    </source>
</evidence>
<evidence type="ECO:0000313" key="2">
    <source>
        <dbReference type="EMBL" id="MCW9709078.1"/>
    </source>
</evidence>
<comment type="caution">
    <text evidence="2">The sequence shown here is derived from an EMBL/GenBank/DDBJ whole genome shotgun (WGS) entry which is preliminary data.</text>
</comment>